<dbReference type="InterPro" id="IPR036388">
    <property type="entry name" value="WH-like_DNA-bd_sf"/>
</dbReference>
<evidence type="ECO:0000256" key="3">
    <source>
        <dbReference type="ARBA" id="ARBA00023163"/>
    </source>
</evidence>
<sequence>MVELVLSTAGVRFAISPLEEVIGVVRGWLGRRRLPGGGAGWLGGARVDVPELAAVLGARHYITEFLSPPPETAETTAEGQLRVVRATAAEQVAVELGMVDADLAKLPKEPAVARDVLADQLEAVWRQVVEPEWPRMREVLAADIAYRTRRLGERGVAAVFETLHPRVRVAGESVLVDIAARERLRLDERGLLLVPSVFAWPAVGVVTVPPWQPTLLYPARGVAELWAEPAAPGALAGVVGRTKAILLTTLDRPAATTELAARLGLAKGTVSAHLTALRAAGVVATTREGHRVLYRRTELGDALCAGIG</sequence>
<feature type="domain" description="HTH arsR-type" evidence="4">
    <location>
        <begin position="233"/>
        <end position="308"/>
    </location>
</feature>
<dbReference type="PANTHER" id="PTHR43132">
    <property type="entry name" value="ARSENICAL RESISTANCE OPERON REPRESSOR ARSR-RELATED"/>
    <property type="match status" value="1"/>
</dbReference>
<dbReference type="PANTHER" id="PTHR43132:SF8">
    <property type="entry name" value="HTH-TYPE TRANSCRIPTIONAL REGULATOR KMTR"/>
    <property type="match status" value="1"/>
</dbReference>
<dbReference type="SUPFAM" id="SSF46785">
    <property type="entry name" value="Winged helix' DNA-binding domain"/>
    <property type="match status" value="1"/>
</dbReference>
<dbReference type="InterPro" id="IPR051011">
    <property type="entry name" value="Metal_resp_trans_reg"/>
</dbReference>
<dbReference type="Pfam" id="PF01022">
    <property type="entry name" value="HTH_5"/>
    <property type="match status" value="1"/>
</dbReference>
<dbReference type="CDD" id="cd00090">
    <property type="entry name" value="HTH_ARSR"/>
    <property type="match status" value="1"/>
</dbReference>
<keyword evidence="2" id="KW-0238">DNA-binding</keyword>
<gene>
    <name evidence="5" type="ORF">VSH64_35200</name>
</gene>
<dbReference type="Proteomes" id="UP001330812">
    <property type="component" value="Chromosome"/>
</dbReference>
<dbReference type="Pfam" id="PF19361">
    <property type="entry name" value="DUF5937"/>
    <property type="match status" value="1"/>
</dbReference>
<dbReference type="InterPro" id="IPR011991">
    <property type="entry name" value="ArsR-like_HTH"/>
</dbReference>
<keyword evidence="3" id="KW-0804">Transcription</keyword>
<dbReference type="InterPro" id="IPR045981">
    <property type="entry name" value="DUF5937"/>
</dbReference>
<evidence type="ECO:0000313" key="6">
    <source>
        <dbReference type="Proteomes" id="UP001330812"/>
    </source>
</evidence>
<reference evidence="5 6" key="1">
    <citation type="journal article" date="2015" name="Int. J. Syst. Evol. Microbiol.">
        <title>Amycolatopsis rhabdoformis sp. nov., an actinomycete isolated from a tropical forest soil.</title>
        <authorList>
            <person name="Souza W.R."/>
            <person name="Silva R.E."/>
            <person name="Goodfellow M."/>
            <person name="Busarakam K."/>
            <person name="Figueiro F.S."/>
            <person name="Ferreira D."/>
            <person name="Rodrigues-Filho E."/>
            <person name="Moraes L.A.B."/>
            <person name="Zucchi T.D."/>
        </authorList>
    </citation>
    <scope>NUCLEOTIDE SEQUENCE [LARGE SCALE GENOMIC DNA]</scope>
    <source>
        <strain evidence="5 6">NCIMB 14900</strain>
    </source>
</reference>
<dbReference type="InterPro" id="IPR036390">
    <property type="entry name" value="WH_DNA-bd_sf"/>
</dbReference>
<dbReference type="InterPro" id="IPR001845">
    <property type="entry name" value="HTH_ArsR_DNA-bd_dom"/>
</dbReference>
<evidence type="ECO:0000259" key="4">
    <source>
        <dbReference type="SMART" id="SM00418"/>
    </source>
</evidence>
<evidence type="ECO:0000256" key="2">
    <source>
        <dbReference type="ARBA" id="ARBA00023125"/>
    </source>
</evidence>
<keyword evidence="6" id="KW-1185">Reference proteome</keyword>
<name>A0ABZ1I0Y2_9PSEU</name>
<dbReference type="RefSeq" id="WP_326567059.1">
    <property type="nucleotide sequence ID" value="NZ_CP142149.1"/>
</dbReference>
<dbReference type="SMART" id="SM00418">
    <property type="entry name" value="HTH_ARSR"/>
    <property type="match status" value="1"/>
</dbReference>
<dbReference type="EMBL" id="CP142149">
    <property type="protein sequence ID" value="WSE28057.1"/>
    <property type="molecule type" value="Genomic_DNA"/>
</dbReference>
<protein>
    <submittedName>
        <fullName evidence="5">DUF5937 family protein</fullName>
    </submittedName>
</protein>
<keyword evidence="1" id="KW-0805">Transcription regulation</keyword>
<evidence type="ECO:0000313" key="5">
    <source>
        <dbReference type="EMBL" id="WSE28057.1"/>
    </source>
</evidence>
<proteinExistence type="predicted"/>
<dbReference type="Gene3D" id="1.10.10.10">
    <property type="entry name" value="Winged helix-like DNA-binding domain superfamily/Winged helix DNA-binding domain"/>
    <property type="match status" value="1"/>
</dbReference>
<accession>A0ABZ1I0Y2</accession>
<organism evidence="5 6">
    <name type="scientific">Amycolatopsis rhabdoformis</name>
    <dbReference type="NCBI Taxonomy" id="1448059"/>
    <lineage>
        <taxon>Bacteria</taxon>
        <taxon>Bacillati</taxon>
        <taxon>Actinomycetota</taxon>
        <taxon>Actinomycetes</taxon>
        <taxon>Pseudonocardiales</taxon>
        <taxon>Pseudonocardiaceae</taxon>
        <taxon>Amycolatopsis</taxon>
    </lineage>
</organism>
<evidence type="ECO:0000256" key="1">
    <source>
        <dbReference type="ARBA" id="ARBA00023015"/>
    </source>
</evidence>